<accession>A0A1E5PXF0</accession>
<dbReference type="SUPFAM" id="SSF140453">
    <property type="entry name" value="EsxAB dimer-like"/>
    <property type="match status" value="1"/>
</dbReference>
<gene>
    <name evidence="1" type="ORF">BGK67_24955</name>
</gene>
<evidence type="ECO:0000313" key="1">
    <source>
        <dbReference type="EMBL" id="OEJ34150.1"/>
    </source>
</evidence>
<dbReference type="Proteomes" id="UP000095705">
    <property type="component" value="Unassembled WGS sequence"/>
</dbReference>
<reference evidence="1 2" key="1">
    <citation type="submission" date="2016-08" db="EMBL/GenBank/DDBJ databases">
        <title>The complete genome of Streptomyces subrutilus 10-1-1.</title>
        <authorList>
            <person name="Chen X."/>
        </authorList>
    </citation>
    <scope>NUCLEOTIDE SEQUENCE [LARGE SCALE GENOMIC DNA]</scope>
    <source>
        <strain evidence="1 2">10-1-1</strain>
    </source>
</reference>
<sequence>MLTYHQVMTTDFGHLTTAAGKWDDMAGEFKKVEDRYRDSVQKITMGGQAWTGVSVGAARTNFAGTRYEYSAAQTQAKAIAGLLRDAHEQFTDLKKKVESARDDAVKAGMKVSDQGRCTFDFSKADAGTANAARHDPDLKNVENSWSQHIESAVKALDDADQGVKIALEAACADGYGEKNDTTFGTGFNGTAQGDVEVYEARNAESIATRLAGGEKIPAAEMAELQRSFRDNSGKPEFSQVFINGLGAKGTIELTNRLNDQIHVKNPSNKADYTALQKGLGATLASATQDPKSEVYKKFRADMQKEGLERRNTSFTDLRLEKAYGYQSLVTLMSQGGGDYSKQFLHDMGDDIMKAEKGRDDIWVMKGGEYSGERTGWFANDPMDGLLGVMSHDPAASASYLKDEDRMKHLMGRNWEVVLEAHEHGNSTHYSAGVDKDDRAGLAAALQAGATGIDPSAENQKFVEHTADNKAVFKNAIDQFAKAGDDLPEALREPMANVLVNHAGTVHEVTSSVDMRSLPVPQNDMYEVIKQVSKDQEAYGNLNYGINQAMVADIHEAGQKHPEESLLRAGRTVGFLEEARTAAVGPAETAAWNEKWIFDTAIGYLPAYDAEVQAGFDYVVDKWQADEQKHIDQEFADKSYSAFEKRNNQLMALVDEWEKQHNTGASRFEYEERIDEASGAGVDRAKAVAPPESGAAE</sequence>
<protein>
    <submittedName>
        <fullName evidence="1">Uncharacterized protein</fullName>
    </submittedName>
</protein>
<dbReference type="InterPro" id="IPR036689">
    <property type="entry name" value="ESAT-6-like_sf"/>
</dbReference>
<organism evidence="1 2">
    <name type="scientific">Streptomyces subrutilus</name>
    <dbReference type="NCBI Taxonomy" id="36818"/>
    <lineage>
        <taxon>Bacteria</taxon>
        <taxon>Bacillati</taxon>
        <taxon>Actinomycetota</taxon>
        <taxon>Actinomycetes</taxon>
        <taxon>Kitasatosporales</taxon>
        <taxon>Streptomycetaceae</taxon>
        <taxon>Streptomyces</taxon>
    </lineage>
</organism>
<dbReference type="STRING" id="36818.BGK67_24955"/>
<dbReference type="AlphaFoldDB" id="A0A1E5PXF0"/>
<name>A0A1E5PXF0_9ACTN</name>
<comment type="caution">
    <text evidence="1">The sequence shown here is derived from an EMBL/GenBank/DDBJ whole genome shotgun (WGS) entry which is preliminary data.</text>
</comment>
<dbReference type="EMBL" id="MEHK01000001">
    <property type="protein sequence ID" value="OEJ34150.1"/>
    <property type="molecule type" value="Genomic_DNA"/>
</dbReference>
<evidence type="ECO:0000313" key="2">
    <source>
        <dbReference type="Proteomes" id="UP000095705"/>
    </source>
</evidence>
<proteinExistence type="predicted"/>
<keyword evidence="2" id="KW-1185">Reference proteome</keyword>